<dbReference type="Proteomes" id="UP000031668">
    <property type="component" value="Unassembled WGS sequence"/>
</dbReference>
<dbReference type="GO" id="GO:0005615">
    <property type="term" value="C:extracellular space"/>
    <property type="evidence" value="ECO:0007669"/>
    <property type="project" value="InterPro"/>
</dbReference>
<dbReference type="Pfam" id="PF00079">
    <property type="entry name" value="Serpin"/>
    <property type="match status" value="1"/>
</dbReference>
<sequence length="380" mass="44579">MMAERVNELTLKLANFLLEKDGEWISFSISGFIAYLTLSLVSKGLQGPIKDQLLDFMICNFSIIEIPSLRIIMEHRCLNSMRMDEFYKIGSSKSAIFHSKPAFETFRQIAMEFYVTEMHDIYPTNNFLQQNIINEWGKTLSDVPYINIFTDTFQEELSILIISEYFARFGWKSPFHPKKTKGEIFRDKYMRIYAAEFMERVEQMMYYNDTAIGASIVYISLQEDDTYAAVVLPHHDTNVQQLLGRMNNQSIYKWFRDSKSHRIDLHLPKFGLVNRISLKPFLEYYKLESLFKKHESGLKSMIKGESYINDYMHVSSINVDEIGSHSISNDKQPHITRISAGTIVFLVNKPFIFYLYNSKKQLILHLSVVTMPYNYKYLEK</sequence>
<dbReference type="OMA" id="TEAAEHM"/>
<dbReference type="PROSITE" id="PS00284">
    <property type="entry name" value="SERPIN"/>
    <property type="match status" value="1"/>
</dbReference>
<organism evidence="4 5">
    <name type="scientific">Thelohanellus kitauei</name>
    <name type="common">Myxosporean</name>
    <dbReference type="NCBI Taxonomy" id="669202"/>
    <lineage>
        <taxon>Eukaryota</taxon>
        <taxon>Metazoa</taxon>
        <taxon>Cnidaria</taxon>
        <taxon>Myxozoa</taxon>
        <taxon>Myxosporea</taxon>
        <taxon>Bivalvulida</taxon>
        <taxon>Platysporina</taxon>
        <taxon>Myxobolidae</taxon>
        <taxon>Thelohanellus</taxon>
    </lineage>
</organism>
<evidence type="ECO:0000256" key="1">
    <source>
        <dbReference type="ARBA" id="ARBA00009500"/>
    </source>
</evidence>
<dbReference type="PANTHER" id="PTHR11461">
    <property type="entry name" value="SERINE PROTEASE INHIBITOR, SERPIN"/>
    <property type="match status" value="1"/>
</dbReference>
<dbReference type="PANTHER" id="PTHR11461:SF211">
    <property type="entry name" value="GH10112P-RELATED"/>
    <property type="match status" value="1"/>
</dbReference>
<dbReference type="EMBL" id="JWZT01004473">
    <property type="protein sequence ID" value="KII64052.1"/>
    <property type="molecule type" value="Genomic_DNA"/>
</dbReference>
<dbReference type="InterPro" id="IPR042178">
    <property type="entry name" value="Serpin_sf_1"/>
</dbReference>
<gene>
    <name evidence="4" type="ORF">RF11_09886</name>
</gene>
<evidence type="ECO:0000259" key="3">
    <source>
        <dbReference type="SMART" id="SM00093"/>
    </source>
</evidence>
<evidence type="ECO:0000313" key="5">
    <source>
        <dbReference type="Proteomes" id="UP000031668"/>
    </source>
</evidence>
<accession>A0A0C2MQV8</accession>
<dbReference type="InterPro" id="IPR023796">
    <property type="entry name" value="Serpin_dom"/>
</dbReference>
<dbReference type="SMART" id="SM00093">
    <property type="entry name" value="SERPIN"/>
    <property type="match status" value="1"/>
</dbReference>
<dbReference type="Gene3D" id="2.30.39.10">
    <property type="entry name" value="Alpha-1-antitrypsin, domain 1"/>
    <property type="match status" value="1"/>
</dbReference>
<dbReference type="OrthoDB" id="678831at2759"/>
<dbReference type="InterPro" id="IPR023795">
    <property type="entry name" value="Serpin_CS"/>
</dbReference>
<proteinExistence type="inferred from homology"/>
<dbReference type="Gene3D" id="3.30.497.10">
    <property type="entry name" value="Antithrombin, subunit I, domain 2"/>
    <property type="match status" value="1"/>
</dbReference>
<name>A0A0C2MQV8_THEKT</name>
<evidence type="ECO:0000256" key="2">
    <source>
        <dbReference type="RuleBase" id="RU000411"/>
    </source>
</evidence>
<protein>
    <submittedName>
        <fullName evidence="4">Antithrombin-III</fullName>
    </submittedName>
</protein>
<dbReference type="InterPro" id="IPR042185">
    <property type="entry name" value="Serpin_sf_2"/>
</dbReference>
<feature type="domain" description="Serpin" evidence="3">
    <location>
        <begin position="27"/>
        <end position="372"/>
    </location>
</feature>
<keyword evidence="5" id="KW-1185">Reference proteome</keyword>
<comment type="caution">
    <text evidence="4">The sequence shown here is derived from an EMBL/GenBank/DDBJ whole genome shotgun (WGS) entry which is preliminary data.</text>
</comment>
<comment type="similarity">
    <text evidence="1 2">Belongs to the serpin family.</text>
</comment>
<dbReference type="InterPro" id="IPR000215">
    <property type="entry name" value="Serpin_fam"/>
</dbReference>
<reference evidence="4 5" key="1">
    <citation type="journal article" date="2014" name="Genome Biol. Evol.">
        <title>The genome of the myxosporean Thelohanellus kitauei shows adaptations to nutrient acquisition within its fish host.</title>
        <authorList>
            <person name="Yang Y."/>
            <person name="Xiong J."/>
            <person name="Zhou Z."/>
            <person name="Huo F."/>
            <person name="Miao W."/>
            <person name="Ran C."/>
            <person name="Liu Y."/>
            <person name="Zhang J."/>
            <person name="Feng J."/>
            <person name="Wang M."/>
            <person name="Wang M."/>
            <person name="Wang L."/>
            <person name="Yao B."/>
        </authorList>
    </citation>
    <scope>NUCLEOTIDE SEQUENCE [LARGE SCALE GENOMIC DNA]</scope>
    <source>
        <strain evidence="4">Wuqing</strain>
    </source>
</reference>
<evidence type="ECO:0000313" key="4">
    <source>
        <dbReference type="EMBL" id="KII64052.1"/>
    </source>
</evidence>
<dbReference type="SUPFAM" id="SSF56574">
    <property type="entry name" value="Serpins"/>
    <property type="match status" value="1"/>
</dbReference>
<dbReference type="InterPro" id="IPR036186">
    <property type="entry name" value="Serpin_sf"/>
</dbReference>
<dbReference type="AlphaFoldDB" id="A0A0C2MQV8"/>
<dbReference type="GO" id="GO:0004867">
    <property type="term" value="F:serine-type endopeptidase inhibitor activity"/>
    <property type="evidence" value="ECO:0007669"/>
    <property type="project" value="InterPro"/>
</dbReference>